<comment type="caution">
    <text evidence="2">The sequence shown here is derived from an EMBL/GenBank/DDBJ whole genome shotgun (WGS) entry which is preliminary data.</text>
</comment>
<dbReference type="Proteomes" id="UP000268093">
    <property type="component" value="Unassembled WGS sequence"/>
</dbReference>
<feature type="compositionally biased region" description="Acidic residues" evidence="1">
    <location>
        <begin position="240"/>
        <end position="260"/>
    </location>
</feature>
<organism evidence="2 3">
    <name type="scientific">Jimgerdemannia flammicorona</name>
    <dbReference type="NCBI Taxonomy" id="994334"/>
    <lineage>
        <taxon>Eukaryota</taxon>
        <taxon>Fungi</taxon>
        <taxon>Fungi incertae sedis</taxon>
        <taxon>Mucoromycota</taxon>
        <taxon>Mucoromycotina</taxon>
        <taxon>Endogonomycetes</taxon>
        <taxon>Endogonales</taxon>
        <taxon>Endogonaceae</taxon>
        <taxon>Jimgerdemannia</taxon>
    </lineage>
</organism>
<proteinExistence type="predicted"/>
<evidence type="ECO:0000313" key="3">
    <source>
        <dbReference type="Proteomes" id="UP000268093"/>
    </source>
</evidence>
<protein>
    <submittedName>
        <fullName evidence="2">Uncharacterized protein</fullName>
    </submittedName>
</protein>
<accession>A0A433A1G6</accession>
<reference evidence="2 3" key="1">
    <citation type="journal article" date="2018" name="New Phytol.">
        <title>Phylogenomics of Endogonaceae and evolution of mycorrhizas within Mucoromycota.</title>
        <authorList>
            <person name="Chang Y."/>
            <person name="Desiro A."/>
            <person name="Na H."/>
            <person name="Sandor L."/>
            <person name="Lipzen A."/>
            <person name="Clum A."/>
            <person name="Barry K."/>
            <person name="Grigoriev I.V."/>
            <person name="Martin F.M."/>
            <person name="Stajich J.E."/>
            <person name="Smith M.E."/>
            <person name="Bonito G."/>
            <person name="Spatafora J.W."/>
        </authorList>
    </citation>
    <scope>NUCLEOTIDE SEQUENCE [LARGE SCALE GENOMIC DNA]</scope>
    <source>
        <strain evidence="2 3">GMNB39</strain>
    </source>
</reference>
<evidence type="ECO:0000313" key="2">
    <source>
        <dbReference type="EMBL" id="RUO96527.1"/>
    </source>
</evidence>
<name>A0A433A1G6_9FUNG</name>
<dbReference type="OrthoDB" id="2345088at2759"/>
<feature type="compositionally biased region" description="Basic and acidic residues" evidence="1">
    <location>
        <begin position="261"/>
        <end position="270"/>
    </location>
</feature>
<keyword evidence="3" id="KW-1185">Reference proteome</keyword>
<evidence type="ECO:0000256" key="1">
    <source>
        <dbReference type="SAM" id="MobiDB-lite"/>
    </source>
</evidence>
<dbReference type="AlphaFoldDB" id="A0A433A1G6"/>
<feature type="region of interest" description="Disordered" evidence="1">
    <location>
        <begin position="239"/>
        <end position="271"/>
    </location>
</feature>
<sequence length="640" mass="73827">MKNAESDDYLQITSPTLWSLDEFAEWCSSCETFEGDKVKILDHIKKGLEMVIDNKYIEEGVRRKAAELHRNFKDCMHSEVTIRCFLCYNLKRLSQGTIRQLEERLFVCLSPLASCGTSWDYSLPMLNYSFAMACKWKLSKSTKNYFELLGSRYETKRKLALIENQKTIKLAEIEHIKVSQLRDHTESTMRINQHITDGFETFTKQAQSKERSRRTADKRNAKIFDRQLGAKQDLVVIESDHDEDEDSSIDKDSEIEEVEESERSTKRNRIDPGIVSDTVQIESTPTSNLASILRAYCLKSKTSPFDPAHSYILDLTPNSKIFNEFGEEKWIELLANKSVGDLSYYHEIDSITDKLFGPSEVKMSLLRARQSWKELINLTALPYDEKFSYAREDWEKVVRWAGLAVEPYLDAFEAIKSPLQPDCQEREWFGDYVMPLLGKVLKLDGVCRVPWGEISVQASQNRRNREKDVLTESVDRAHMADMLCVYDDYEVICLLACGGPYDSNPTKYSSDKFKLIRIMKDMLDELIIKFHGAGMNSTGLYILGIQTYLSDVSVYLMEKKEVYHLHLLKNFSLPLMLTSYRKLKIAIQWAWNLRGLLNGLVHKLDGLMEPNGTPPPRGPLYVLPTTISPRKRKKSKSFTK</sequence>
<gene>
    <name evidence="2" type="ORF">BC936DRAFT_141878</name>
</gene>
<dbReference type="EMBL" id="RBNI01020768">
    <property type="protein sequence ID" value="RUO96527.1"/>
    <property type="molecule type" value="Genomic_DNA"/>
</dbReference>